<dbReference type="SMART" id="SM00267">
    <property type="entry name" value="GGDEF"/>
    <property type="match status" value="1"/>
</dbReference>
<sequence>MSMMTPNLWLYRSLSRFRWLWGYKSKIMVVAFVGIHVPLLTLLVSFLVSSTFPMGLTVRVLIIGLCATLAGTICTLYALRDLLAPVVLTAKSLRDYANLRALPNLPTEFSDEVGLLMSNTSRTIQQLDQVIHYMASYDDLTGLPNQTLLSSRLQQRLSHAQQKHQFFAVSSFAIGNLDAVYSAFGKESSESFVRAVAQRLSLQFHESVLFSYLGGGLFTAVQTHSEESTNRAVLAQTILEALQEPFMLDEQEIYAVVNIGTSVYPYDSTEINQLLQHANAALNQAKQLGRNTHQFFASEMNVKLQERLSLENELRCALARNELQLHYQPRVETQSGRIVAVEALLRWHSPTRGWVSPGTFIPIAEDSGLILSLGTWILKTACRQNRLWQEAGLPPIRMAVNLSVHQLRQDNFGALVGDILAETQLDAASLELEVTESLMMDNMQQSIDTLQALGDRGITLALDDFGTGYSSLSYLRRFPIDTLKIDQSFVQNVLSDVGDAAITKTIIALAQNLQLNITAEGVETQEQFEFIKSQGCDEVQGFYFSRPILADHLTDLLQNGANLSKQSAPMS</sequence>
<dbReference type="PANTHER" id="PTHR33121">
    <property type="entry name" value="CYCLIC DI-GMP PHOSPHODIESTERASE PDEF"/>
    <property type="match status" value="1"/>
</dbReference>
<dbReference type="SMART" id="SM00052">
    <property type="entry name" value="EAL"/>
    <property type="match status" value="1"/>
</dbReference>
<dbReference type="InterPro" id="IPR029787">
    <property type="entry name" value="Nucleotide_cyclase"/>
</dbReference>
<protein>
    <submittedName>
        <fullName evidence="4">Putative signaling protein</fullName>
    </submittedName>
</protein>
<feature type="domain" description="GGDEF" evidence="3">
    <location>
        <begin position="165"/>
        <end position="298"/>
    </location>
</feature>
<dbReference type="Pfam" id="PF00990">
    <property type="entry name" value="GGDEF"/>
    <property type="match status" value="1"/>
</dbReference>
<dbReference type="FunFam" id="3.20.20.450:FF:000001">
    <property type="entry name" value="Cyclic di-GMP phosphodiesterase yahA"/>
    <property type="match status" value="1"/>
</dbReference>
<dbReference type="Gene3D" id="3.20.20.450">
    <property type="entry name" value="EAL domain"/>
    <property type="match status" value="1"/>
</dbReference>
<feature type="transmembrane region" description="Helical" evidence="1">
    <location>
        <begin position="60"/>
        <end position="79"/>
    </location>
</feature>
<dbReference type="InterPro" id="IPR035919">
    <property type="entry name" value="EAL_sf"/>
</dbReference>
<dbReference type="SUPFAM" id="SSF55073">
    <property type="entry name" value="Nucleotide cyclase"/>
    <property type="match status" value="1"/>
</dbReference>
<dbReference type="AlphaFoldDB" id="A0A2W1JX76"/>
<keyword evidence="1" id="KW-1133">Transmembrane helix</keyword>
<evidence type="ECO:0000256" key="1">
    <source>
        <dbReference type="SAM" id="Phobius"/>
    </source>
</evidence>
<dbReference type="NCBIfam" id="TIGR00254">
    <property type="entry name" value="GGDEF"/>
    <property type="match status" value="1"/>
</dbReference>
<dbReference type="Pfam" id="PF00563">
    <property type="entry name" value="EAL"/>
    <property type="match status" value="1"/>
</dbReference>
<dbReference type="PROSITE" id="PS50883">
    <property type="entry name" value="EAL"/>
    <property type="match status" value="1"/>
</dbReference>
<evidence type="ECO:0000313" key="5">
    <source>
        <dbReference type="Proteomes" id="UP000248857"/>
    </source>
</evidence>
<dbReference type="CDD" id="cd01949">
    <property type="entry name" value="GGDEF"/>
    <property type="match status" value="1"/>
</dbReference>
<dbReference type="Gene3D" id="3.30.70.270">
    <property type="match status" value="1"/>
</dbReference>
<gene>
    <name evidence="4" type="ORF">C1752_02883</name>
</gene>
<dbReference type="Proteomes" id="UP000248857">
    <property type="component" value="Unassembled WGS sequence"/>
</dbReference>
<dbReference type="SUPFAM" id="SSF141868">
    <property type="entry name" value="EAL domain-like"/>
    <property type="match status" value="1"/>
</dbReference>
<reference evidence="4 5" key="1">
    <citation type="journal article" date="2018" name="Sci. Rep.">
        <title>A novel species of the marine cyanobacterium Acaryochloris with a unique pigment content and lifestyle.</title>
        <authorList>
            <person name="Partensky F."/>
            <person name="Six C."/>
            <person name="Ratin M."/>
            <person name="Garczarek L."/>
            <person name="Vaulot D."/>
            <person name="Probert I."/>
            <person name="Calteau A."/>
            <person name="Gourvil P."/>
            <person name="Marie D."/>
            <person name="Grebert T."/>
            <person name="Bouchier C."/>
            <person name="Le Panse S."/>
            <person name="Gachenot M."/>
            <person name="Rodriguez F."/>
            <person name="Garrido J.L."/>
        </authorList>
    </citation>
    <scope>NUCLEOTIDE SEQUENCE [LARGE SCALE GENOMIC DNA]</scope>
    <source>
        <strain evidence="4 5">RCC1774</strain>
    </source>
</reference>
<dbReference type="InterPro" id="IPR000160">
    <property type="entry name" value="GGDEF_dom"/>
</dbReference>
<proteinExistence type="predicted"/>
<dbReference type="PANTHER" id="PTHR33121:SF71">
    <property type="entry name" value="OXYGEN SENSOR PROTEIN DOSP"/>
    <property type="match status" value="1"/>
</dbReference>
<dbReference type="EMBL" id="PQWO01000007">
    <property type="protein sequence ID" value="PZD72947.1"/>
    <property type="molecule type" value="Genomic_DNA"/>
</dbReference>
<dbReference type="CDD" id="cd01948">
    <property type="entry name" value="EAL"/>
    <property type="match status" value="1"/>
</dbReference>
<keyword evidence="1" id="KW-0812">Transmembrane</keyword>
<comment type="caution">
    <text evidence="4">The sequence shown here is derived from an EMBL/GenBank/DDBJ whole genome shotgun (WGS) entry which is preliminary data.</text>
</comment>
<keyword evidence="5" id="KW-1185">Reference proteome</keyword>
<evidence type="ECO:0000259" key="2">
    <source>
        <dbReference type="PROSITE" id="PS50883"/>
    </source>
</evidence>
<dbReference type="InterPro" id="IPR050706">
    <property type="entry name" value="Cyclic-di-GMP_PDE-like"/>
</dbReference>
<keyword evidence="1" id="KW-0472">Membrane</keyword>
<name>A0A2W1JX76_9CYAN</name>
<dbReference type="InterPro" id="IPR001633">
    <property type="entry name" value="EAL_dom"/>
</dbReference>
<evidence type="ECO:0000313" key="4">
    <source>
        <dbReference type="EMBL" id="PZD72947.1"/>
    </source>
</evidence>
<feature type="transmembrane region" description="Helical" evidence="1">
    <location>
        <begin position="27"/>
        <end position="48"/>
    </location>
</feature>
<feature type="domain" description="EAL" evidence="2">
    <location>
        <begin position="307"/>
        <end position="561"/>
    </location>
</feature>
<organism evidence="4 5">
    <name type="scientific">Acaryochloris thomasi RCC1774</name>
    <dbReference type="NCBI Taxonomy" id="1764569"/>
    <lineage>
        <taxon>Bacteria</taxon>
        <taxon>Bacillati</taxon>
        <taxon>Cyanobacteriota</taxon>
        <taxon>Cyanophyceae</taxon>
        <taxon>Acaryochloridales</taxon>
        <taxon>Acaryochloridaceae</taxon>
        <taxon>Acaryochloris</taxon>
        <taxon>Acaryochloris thomasi</taxon>
    </lineage>
</organism>
<accession>A0A2W1JX76</accession>
<dbReference type="InterPro" id="IPR043128">
    <property type="entry name" value="Rev_trsase/Diguanyl_cyclase"/>
</dbReference>
<dbReference type="PROSITE" id="PS50887">
    <property type="entry name" value="GGDEF"/>
    <property type="match status" value="1"/>
</dbReference>
<dbReference type="OrthoDB" id="431840at2"/>
<evidence type="ECO:0000259" key="3">
    <source>
        <dbReference type="PROSITE" id="PS50887"/>
    </source>
</evidence>
<dbReference type="GO" id="GO:0071111">
    <property type="term" value="F:cyclic-guanylate-specific phosphodiesterase activity"/>
    <property type="evidence" value="ECO:0007669"/>
    <property type="project" value="InterPro"/>
</dbReference>